<evidence type="ECO:0000256" key="1">
    <source>
        <dbReference type="SAM" id="MobiDB-lite"/>
    </source>
</evidence>
<name>A0A162BS38_9CRUS</name>
<feature type="region of interest" description="Disordered" evidence="1">
    <location>
        <begin position="1"/>
        <end position="20"/>
    </location>
</feature>
<proteinExistence type="predicted"/>
<evidence type="ECO:0000313" key="2">
    <source>
        <dbReference type="EMBL" id="KZR96740.1"/>
    </source>
</evidence>
<reference evidence="2 3" key="1">
    <citation type="submission" date="2016-03" db="EMBL/GenBank/DDBJ databases">
        <title>EvidentialGene: Evidence-directed Construction of Genes on Genomes.</title>
        <authorList>
            <person name="Gilbert D.G."/>
            <person name="Choi J.-H."/>
            <person name="Mockaitis K."/>
            <person name="Colbourne J."/>
            <person name="Pfrender M."/>
        </authorList>
    </citation>
    <scope>NUCLEOTIDE SEQUENCE [LARGE SCALE GENOMIC DNA]</scope>
    <source>
        <strain evidence="2 3">Xinb3</strain>
        <tissue evidence="2">Complete organism</tissue>
    </source>
</reference>
<comment type="caution">
    <text evidence="2">The sequence shown here is derived from an EMBL/GenBank/DDBJ whole genome shotgun (WGS) entry which is preliminary data.</text>
</comment>
<organism evidence="2 3">
    <name type="scientific">Daphnia magna</name>
    <dbReference type="NCBI Taxonomy" id="35525"/>
    <lineage>
        <taxon>Eukaryota</taxon>
        <taxon>Metazoa</taxon>
        <taxon>Ecdysozoa</taxon>
        <taxon>Arthropoda</taxon>
        <taxon>Crustacea</taxon>
        <taxon>Branchiopoda</taxon>
        <taxon>Diplostraca</taxon>
        <taxon>Cladocera</taxon>
        <taxon>Anomopoda</taxon>
        <taxon>Daphniidae</taxon>
        <taxon>Daphnia</taxon>
    </lineage>
</organism>
<sequence length="90" mass="10252">GRRDTHRRTSGGSKIAERLLQSKSTTSKIQRYMGFESGSCLRFDVRGERFFVIIFAGDKNGYVDRTDDAHTSVRNSSDRILIGSIQPERR</sequence>
<protein>
    <submittedName>
        <fullName evidence="2">Uncharacterized protein</fullName>
    </submittedName>
</protein>
<keyword evidence="3" id="KW-1185">Reference proteome</keyword>
<gene>
    <name evidence="2" type="ORF">APZ42_008748</name>
</gene>
<dbReference type="AlphaFoldDB" id="A0A162BS38"/>
<dbReference type="EMBL" id="LRGB01023834">
    <property type="protein sequence ID" value="KZR96740.1"/>
    <property type="molecule type" value="Genomic_DNA"/>
</dbReference>
<evidence type="ECO:0000313" key="3">
    <source>
        <dbReference type="Proteomes" id="UP000076858"/>
    </source>
</evidence>
<accession>A0A162BS38</accession>
<feature type="non-terminal residue" evidence="2">
    <location>
        <position position="1"/>
    </location>
</feature>
<dbReference type="Proteomes" id="UP000076858">
    <property type="component" value="Unassembled WGS sequence"/>
</dbReference>